<accession>A0ABV2NI96</accession>
<reference evidence="1 2" key="1">
    <citation type="submission" date="2024-06" db="EMBL/GenBank/DDBJ databases">
        <title>Genomics of switchgrass bacterial isolates.</title>
        <authorList>
            <person name="Shade A."/>
        </authorList>
    </citation>
    <scope>NUCLEOTIDE SEQUENCE [LARGE SCALE GENOMIC DNA]</scope>
    <source>
        <strain evidence="1 2">PvP084</strain>
    </source>
</reference>
<dbReference type="InterPro" id="IPR009057">
    <property type="entry name" value="Homeodomain-like_sf"/>
</dbReference>
<dbReference type="Pfam" id="PF04255">
    <property type="entry name" value="DUF433"/>
    <property type="match status" value="1"/>
</dbReference>
<proteinExistence type="predicted"/>
<organism evidence="1 2">
    <name type="scientific">Methylobacterium radiotolerans</name>
    <dbReference type="NCBI Taxonomy" id="31998"/>
    <lineage>
        <taxon>Bacteria</taxon>
        <taxon>Pseudomonadati</taxon>
        <taxon>Pseudomonadota</taxon>
        <taxon>Alphaproteobacteria</taxon>
        <taxon>Hyphomicrobiales</taxon>
        <taxon>Methylobacteriaceae</taxon>
        <taxon>Methylobacterium</taxon>
    </lineage>
</organism>
<keyword evidence="2" id="KW-1185">Reference proteome</keyword>
<gene>
    <name evidence="1" type="ORF">ABIC20_003519</name>
</gene>
<comment type="caution">
    <text evidence="1">The sequence shown here is derived from an EMBL/GenBank/DDBJ whole genome shotgun (WGS) entry which is preliminary data.</text>
</comment>
<evidence type="ECO:0000313" key="2">
    <source>
        <dbReference type="Proteomes" id="UP001549119"/>
    </source>
</evidence>
<name>A0ABV2NI96_9HYPH</name>
<dbReference type="Proteomes" id="UP001549119">
    <property type="component" value="Unassembled WGS sequence"/>
</dbReference>
<sequence>MPDDWTDDLRSAAKRLDALRGRSSTVERASPRDAVIVRRPGVMGGAACFRGTRVNVETLFVNLVADDLDTIVDESFPTLDRDDCIAALERGAVLVAEAGLLTREEAQLLFGLLGSKWHVSLDGFLDEYPEVSRDRCVAALRYAGAALAAEAEFEQQADRLDAAAALAVRILRRTGQGGDFAIALCSEAETEADVYRWLAGYLLGGDALARAARGEEP</sequence>
<dbReference type="InterPro" id="IPR036388">
    <property type="entry name" value="WH-like_DNA-bd_sf"/>
</dbReference>
<evidence type="ECO:0000313" key="1">
    <source>
        <dbReference type="EMBL" id="MET3866210.1"/>
    </source>
</evidence>
<protein>
    <submittedName>
        <fullName evidence="1">Uncharacterized protein (DUF433 family)</fullName>
    </submittedName>
</protein>
<dbReference type="RefSeq" id="WP_043074366.1">
    <property type="nucleotide sequence ID" value="NZ_JBEPNV010000001.1"/>
</dbReference>
<dbReference type="Gene3D" id="1.10.10.10">
    <property type="entry name" value="Winged helix-like DNA-binding domain superfamily/Winged helix DNA-binding domain"/>
    <property type="match status" value="1"/>
</dbReference>
<dbReference type="EMBL" id="JBEPNW010000002">
    <property type="protein sequence ID" value="MET3866210.1"/>
    <property type="molecule type" value="Genomic_DNA"/>
</dbReference>
<dbReference type="SUPFAM" id="SSF46689">
    <property type="entry name" value="Homeodomain-like"/>
    <property type="match status" value="1"/>
</dbReference>
<dbReference type="InterPro" id="IPR007367">
    <property type="entry name" value="DUF433"/>
</dbReference>